<dbReference type="PANTHER" id="PTHR43179">
    <property type="entry name" value="RHAMNOSYLTRANSFERASE WBBL"/>
    <property type="match status" value="1"/>
</dbReference>
<sequence length="291" mass="33549">MSKAAVGILTFNRSKELRRAVDSVLTQISPGDELIVADNNSSDNTEEVVKNSYPQVRYIKNSSNLGGPAGRNEIFKICGSDFIINLDDDGWLEEGAVDKVREAFDSDPALGVVVFRQRYPESDAGARQFEQAGREPAHFYEGVCAFRMEMLADVGLYPDDFFQYHEALDLGIRILDSKWKMVSRPDVVMWHPKVGGGGANEDGRWDYYKFRNYLFVVTRRFPFPQNILFFMRKLGLYFFYALKHKTVNKYFAALKDVLKALPDSSKYAKVSRQTVRRYYKVMKRVEREMFD</sequence>
<reference evidence="6" key="1">
    <citation type="submission" date="2017-02" db="EMBL/GenBank/DDBJ databases">
        <title>Comparative genomics and description of representatives of a novel lineage of planctomycetes thriving in anoxic sediments.</title>
        <authorList>
            <person name="Spring S."/>
            <person name="Bunk B."/>
            <person name="Sproer C."/>
            <person name="Klenk H.-P."/>
        </authorList>
    </citation>
    <scope>NUCLEOTIDE SEQUENCE [LARGE SCALE GENOMIC DNA]</scope>
    <source>
        <strain evidence="6">L21-RPul-D3</strain>
    </source>
</reference>
<dbReference type="InterPro" id="IPR001173">
    <property type="entry name" value="Glyco_trans_2-like"/>
</dbReference>
<comment type="similarity">
    <text evidence="1">Belongs to the glycosyltransferase 2 family.</text>
</comment>
<dbReference type="STRING" id="1940790.L21SP3_00188"/>
<dbReference type="GO" id="GO:0016757">
    <property type="term" value="F:glycosyltransferase activity"/>
    <property type="evidence" value="ECO:0007669"/>
    <property type="project" value="UniProtKB-KW"/>
</dbReference>
<keyword evidence="2 5" id="KW-0328">Glycosyltransferase</keyword>
<dbReference type="Proteomes" id="UP000188273">
    <property type="component" value="Chromosome"/>
</dbReference>
<dbReference type="AlphaFoldDB" id="A0A1Q2HLU6"/>
<dbReference type="PANTHER" id="PTHR43179:SF12">
    <property type="entry name" value="GALACTOFURANOSYLTRANSFERASE GLFT2"/>
    <property type="match status" value="1"/>
</dbReference>
<dbReference type="Gene3D" id="3.90.550.10">
    <property type="entry name" value="Spore Coat Polysaccharide Biosynthesis Protein SpsA, Chain A"/>
    <property type="match status" value="1"/>
</dbReference>
<evidence type="ECO:0000256" key="3">
    <source>
        <dbReference type="ARBA" id="ARBA00022679"/>
    </source>
</evidence>
<evidence type="ECO:0000259" key="4">
    <source>
        <dbReference type="Pfam" id="PF00535"/>
    </source>
</evidence>
<organism evidence="5 6">
    <name type="scientific">Sedimentisphaera cyanobacteriorum</name>
    <dbReference type="NCBI Taxonomy" id="1940790"/>
    <lineage>
        <taxon>Bacteria</taxon>
        <taxon>Pseudomonadati</taxon>
        <taxon>Planctomycetota</taxon>
        <taxon>Phycisphaerae</taxon>
        <taxon>Sedimentisphaerales</taxon>
        <taxon>Sedimentisphaeraceae</taxon>
        <taxon>Sedimentisphaera</taxon>
    </lineage>
</organism>
<dbReference type="EMBL" id="CP019633">
    <property type="protein sequence ID" value="AQQ08412.1"/>
    <property type="molecule type" value="Genomic_DNA"/>
</dbReference>
<dbReference type="InterPro" id="IPR029044">
    <property type="entry name" value="Nucleotide-diphossugar_trans"/>
</dbReference>
<dbReference type="EC" id="2.4.1.293" evidence="5"/>
<accession>A0A1Q2HLU6</accession>
<gene>
    <name evidence="5" type="primary">pglI_2</name>
    <name evidence="5" type="ORF">L21SP3_00188</name>
</gene>
<name>A0A1Q2HLU6_9BACT</name>
<dbReference type="Pfam" id="PF00535">
    <property type="entry name" value="Glycos_transf_2"/>
    <property type="match status" value="1"/>
</dbReference>
<proteinExistence type="inferred from homology"/>
<dbReference type="SUPFAM" id="SSF53448">
    <property type="entry name" value="Nucleotide-diphospho-sugar transferases"/>
    <property type="match status" value="1"/>
</dbReference>
<evidence type="ECO:0000313" key="6">
    <source>
        <dbReference type="Proteomes" id="UP000188273"/>
    </source>
</evidence>
<protein>
    <submittedName>
        <fullName evidence="5">GalNAc(5)-diNAcBac-PP-undecaprenol beta-1,3-glucosyltransferase</fullName>
        <ecNumber evidence="5">2.4.1.293</ecNumber>
    </submittedName>
</protein>
<feature type="domain" description="Glycosyltransferase 2-like" evidence="4">
    <location>
        <begin position="6"/>
        <end position="132"/>
    </location>
</feature>
<dbReference type="OrthoDB" id="9802649at2"/>
<keyword evidence="3 5" id="KW-0808">Transferase</keyword>
<evidence type="ECO:0000256" key="2">
    <source>
        <dbReference type="ARBA" id="ARBA00022676"/>
    </source>
</evidence>
<dbReference type="RefSeq" id="WP_077538675.1">
    <property type="nucleotide sequence ID" value="NZ_CP019633.1"/>
</dbReference>
<evidence type="ECO:0000256" key="1">
    <source>
        <dbReference type="ARBA" id="ARBA00006739"/>
    </source>
</evidence>
<evidence type="ECO:0000313" key="5">
    <source>
        <dbReference type="EMBL" id="AQQ08412.1"/>
    </source>
</evidence>
<dbReference type="KEGG" id="pbu:L21SP3_00188"/>
<keyword evidence="6" id="KW-1185">Reference proteome</keyword>